<evidence type="ECO:0000313" key="2">
    <source>
        <dbReference type="EMBL" id="MEP0816514.1"/>
    </source>
</evidence>
<name>A0ABV0J4D5_9CYAN</name>
<protein>
    <submittedName>
        <fullName evidence="2">Uncharacterized protein</fullName>
    </submittedName>
</protein>
<evidence type="ECO:0000256" key="1">
    <source>
        <dbReference type="SAM" id="Phobius"/>
    </source>
</evidence>
<keyword evidence="3" id="KW-1185">Reference proteome</keyword>
<organism evidence="2 3">
    <name type="scientific">Trichocoleus desertorum GB2-A4</name>
    <dbReference type="NCBI Taxonomy" id="2933944"/>
    <lineage>
        <taxon>Bacteria</taxon>
        <taxon>Bacillati</taxon>
        <taxon>Cyanobacteriota</taxon>
        <taxon>Cyanophyceae</taxon>
        <taxon>Leptolyngbyales</taxon>
        <taxon>Trichocoleusaceae</taxon>
        <taxon>Trichocoleus</taxon>
    </lineage>
</organism>
<feature type="transmembrane region" description="Helical" evidence="1">
    <location>
        <begin position="29"/>
        <end position="49"/>
    </location>
</feature>
<sequence length="342" mass="36619">MQFDPSSSVPPALAAPAPQPFLIPPAKRLSFICGLTLATVLAGLVELAFKRGVAGAIAVDTLSDFAAAIWRYTDWAISSFVLGLAQWVILRQYGLTHLWIVATGMGGLIAQAVGFGWQAKLGLVLSRLAYVWLGLAQGFVLRRDVRSAWLWLFVPPVTFVLSSLLFLVILGQTPTGIAVGLPGPSYVALIPALTLQGLLPAIALCGLRQKGSSARRPSSEAAFRATPEMTDLTQLRSLARELHTQLTQTDIPEIAEDQDLIYLVDMTVEGAIAMYQPVNQAAFDYADQTPLPALAEAELAGQAGQANQEKYGSEVATLARFQVIFQATGDITIRSSNGEPLS</sequence>
<dbReference type="RefSeq" id="WP_190433915.1">
    <property type="nucleotide sequence ID" value="NZ_JAMPKM010000002.1"/>
</dbReference>
<dbReference type="Proteomes" id="UP001464891">
    <property type="component" value="Unassembled WGS sequence"/>
</dbReference>
<accession>A0ABV0J4D5</accession>
<keyword evidence="1" id="KW-0472">Membrane</keyword>
<feature type="transmembrane region" description="Helical" evidence="1">
    <location>
        <begin position="148"/>
        <end position="171"/>
    </location>
</feature>
<proteinExistence type="predicted"/>
<reference evidence="2 3" key="1">
    <citation type="submission" date="2022-04" db="EMBL/GenBank/DDBJ databases">
        <title>Positive selection, recombination, and allopatry shape intraspecific diversity of widespread and dominant cyanobacteria.</title>
        <authorList>
            <person name="Wei J."/>
            <person name="Shu W."/>
            <person name="Hu C."/>
        </authorList>
    </citation>
    <scope>NUCLEOTIDE SEQUENCE [LARGE SCALE GENOMIC DNA]</scope>
    <source>
        <strain evidence="2 3">GB2-A4</strain>
    </source>
</reference>
<feature type="transmembrane region" description="Helical" evidence="1">
    <location>
        <begin position="97"/>
        <end position="117"/>
    </location>
</feature>
<feature type="transmembrane region" description="Helical" evidence="1">
    <location>
        <begin position="123"/>
        <end position="141"/>
    </location>
</feature>
<keyword evidence="1" id="KW-1133">Transmembrane helix</keyword>
<evidence type="ECO:0000313" key="3">
    <source>
        <dbReference type="Proteomes" id="UP001464891"/>
    </source>
</evidence>
<gene>
    <name evidence="2" type="ORF">NC998_05340</name>
</gene>
<comment type="caution">
    <text evidence="2">The sequence shown here is derived from an EMBL/GenBank/DDBJ whole genome shotgun (WGS) entry which is preliminary data.</text>
</comment>
<keyword evidence="1" id="KW-0812">Transmembrane</keyword>
<feature type="transmembrane region" description="Helical" evidence="1">
    <location>
        <begin position="186"/>
        <end position="207"/>
    </location>
</feature>
<feature type="transmembrane region" description="Helical" evidence="1">
    <location>
        <begin position="69"/>
        <end position="90"/>
    </location>
</feature>
<dbReference type="EMBL" id="JAMPKM010000002">
    <property type="protein sequence ID" value="MEP0816514.1"/>
    <property type="molecule type" value="Genomic_DNA"/>
</dbReference>